<name>A0A9Q0N8N2_9DIPT</name>
<feature type="non-terminal residue" evidence="1">
    <location>
        <position position="1"/>
    </location>
</feature>
<dbReference type="AlphaFoldDB" id="A0A9Q0N8N2"/>
<protein>
    <submittedName>
        <fullName evidence="1">Uncharacterized protein</fullName>
    </submittedName>
</protein>
<dbReference type="EMBL" id="WJQU01000001">
    <property type="protein sequence ID" value="KAJ6645812.1"/>
    <property type="molecule type" value="Genomic_DNA"/>
</dbReference>
<gene>
    <name evidence="1" type="ORF">Bhyg_01021</name>
</gene>
<evidence type="ECO:0000313" key="1">
    <source>
        <dbReference type="EMBL" id="KAJ6645812.1"/>
    </source>
</evidence>
<sequence length="43" mass="5060">MIKSKLEFGKPNDAIKPRNEWRDDSCSVEHWDVVRTSSKAERL</sequence>
<reference evidence="1" key="1">
    <citation type="submission" date="2022-07" db="EMBL/GenBank/DDBJ databases">
        <authorList>
            <person name="Trinca V."/>
            <person name="Uliana J.V.C."/>
            <person name="Torres T.T."/>
            <person name="Ward R.J."/>
            <person name="Monesi N."/>
        </authorList>
    </citation>
    <scope>NUCLEOTIDE SEQUENCE</scope>
    <source>
        <strain evidence="1">HSMRA1968</strain>
        <tissue evidence="1">Whole embryos</tissue>
    </source>
</reference>
<keyword evidence="2" id="KW-1185">Reference proteome</keyword>
<organism evidence="1 2">
    <name type="scientific">Pseudolycoriella hygida</name>
    <dbReference type="NCBI Taxonomy" id="35572"/>
    <lineage>
        <taxon>Eukaryota</taxon>
        <taxon>Metazoa</taxon>
        <taxon>Ecdysozoa</taxon>
        <taxon>Arthropoda</taxon>
        <taxon>Hexapoda</taxon>
        <taxon>Insecta</taxon>
        <taxon>Pterygota</taxon>
        <taxon>Neoptera</taxon>
        <taxon>Endopterygota</taxon>
        <taxon>Diptera</taxon>
        <taxon>Nematocera</taxon>
        <taxon>Sciaroidea</taxon>
        <taxon>Sciaridae</taxon>
        <taxon>Pseudolycoriella</taxon>
    </lineage>
</organism>
<dbReference type="Proteomes" id="UP001151699">
    <property type="component" value="Chromosome A"/>
</dbReference>
<comment type="caution">
    <text evidence="1">The sequence shown here is derived from an EMBL/GenBank/DDBJ whole genome shotgun (WGS) entry which is preliminary data.</text>
</comment>
<evidence type="ECO:0000313" key="2">
    <source>
        <dbReference type="Proteomes" id="UP001151699"/>
    </source>
</evidence>
<accession>A0A9Q0N8N2</accession>
<proteinExistence type="predicted"/>